<sequence length="278" mass="31041">MILNRPDQDIVLAQSADPVNYFAMLRATSRINRAYCLRHRIHYICHHGIMRGFHPWQASHNRIYILDELLSLGFEGWYLHLDSDAWVNDLGFNLRGYLNGLGLGTSFVFAQGGTAEAWDVNDGAFLANLAHKDTREVIRAWRAAAESASLRHLRAASDWSQGPKDQQMLQDILRADGARLTAHIHPEAFTLFNGVKGSFVRQMLRHHQPDPALRLRAIELEVEKALARQNVAMEDEVAVFCGMARVLGLPIPRDAAEIGALMADKAALAAFLQEAAKA</sequence>
<dbReference type="RefSeq" id="WP_187783209.1">
    <property type="nucleotide sequence ID" value="NZ_JACTVA010000004.1"/>
</dbReference>
<reference evidence="1 2" key="1">
    <citation type="journal article" date="2013" name="Int. J. Syst. Evol. Microbiol.">
        <title>Roseomonas aerophila sp. nov., isolated from air.</title>
        <authorList>
            <person name="Kim S.J."/>
            <person name="Weon H.Y."/>
            <person name="Ahn J.H."/>
            <person name="Hong S.B."/>
            <person name="Seok S.J."/>
            <person name="Whang K.S."/>
            <person name="Kwon S.W."/>
        </authorList>
    </citation>
    <scope>NUCLEOTIDE SEQUENCE [LARGE SCALE GENOMIC DNA]</scope>
    <source>
        <strain evidence="1 2">NBRC 108923</strain>
    </source>
</reference>
<gene>
    <name evidence="1" type="ORF">IBL26_04285</name>
</gene>
<keyword evidence="2" id="KW-1185">Reference proteome</keyword>
<evidence type="ECO:0000313" key="1">
    <source>
        <dbReference type="EMBL" id="MBC9206043.1"/>
    </source>
</evidence>
<name>A0ABR7RI38_9PROT</name>
<evidence type="ECO:0008006" key="3">
    <source>
        <dbReference type="Google" id="ProtNLM"/>
    </source>
</evidence>
<protein>
    <recommendedName>
        <fullName evidence="3">Galactosyl transferase GMA12/MNN10 family protein</fullName>
    </recommendedName>
</protein>
<organism evidence="1 2">
    <name type="scientific">Teichococcus aerophilus</name>
    <dbReference type="NCBI Taxonomy" id="1224513"/>
    <lineage>
        <taxon>Bacteria</taxon>
        <taxon>Pseudomonadati</taxon>
        <taxon>Pseudomonadota</taxon>
        <taxon>Alphaproteobacteria</taxon>
        <taxon>Acetobacterales</taxon>
        <taxon>Roseomonadaceae</taxon>
        <taxon>Roseomonas</taxon>
    </lineage>
</organism>
<comment type="caution">
    <text evidence="1">The sequence shown here is derived from an EMBL/GenBank/DDBJ whole genome shotgun (WGS) entry which is preliminary data.</text>
</comment>
<accession>A0ABR7RI38</accession>
<evidence type="ECO:0000313" key="2">
    <source>
        <dbReference type="Proteomes" id="UP000626026"/>
    </source>
</evidence>
<proteinExistence type="predicted"/>
<dbReference type="EMBL" id="JACTVA010000004">
    <property type="protein sequence ID" value="MBC9206043.1"/>
    <property type="molecule type" value="Genomic_DNA"/>
</dbReference>
<dbReference type="Proteomes" id="UP000626026">
    <property type="component" value="Unassembled WGS sequence"/>
</dbReference>